<evidence type="ECO:0000313" key="1">
    <source>
        <dbReference type="EMBL" id="QXM06685.1"/>
    </source>
</evidence>
<proteinExistence type="predicted"/>
<evidence type="ECO:0000313" key="2">
    <source>
        <dbReference type="Proteomes" id="UP000886818"/>
    </source>
</evidence>
<name>A0ABX8RG61_9CLOT</name>
<accession>A0ABX8RG61</accession>
<dbReference type="Pfam" id="PF13412">
    <property type="entry name" value="HTH_24"/>
    <property type="match status" value="1"/>
</dbReference>
<sequence length="169" mass="19736">MKENEMNILEILSGDSNISQRDIAKKTNMSLGMVNTLIKKCVKKGLIKIENLNARSVRYILTPKGIEEKAKKTLEYVSKSYRAILLINSYIKEVTQEQIKKRKKIIVVGSNDEMKEIIVHTLNDMGVSFEVYNDIEKIKDFNMKVIYIWENVYDEQLRYKSIENINLIK</sequence>
<dbReference type="RefSeq" id="WP_218283381.1">
    <property type="nucleotide sequence ID" value="NZ_CP078093.1"/>
</dbReference>
<protein>
    <submittedName>
        <fullName evidence="1">Winged helix-turn-helix transcriptional regulator</fullName>
    </submittedName>
</protein>
<dbReference type="Proteomes" id="UP000886818">
    <property type="component" value="Chromosome"/>
</dbReference>
<keyword evidence="2" id="KW-1185">Reference proteome</keyword>
<reference evidence="1" key="1">
    <citation type="submission" date="2021-07" db="EMBL/GenBank/DDBJ databases">
        <title>Complete genome sequence of Crassaminicella sp. 143-21, isolated from a deep-sea hydrothermal vent.</title>
        <authorList>
            <person name="Li X."/>
        </authorList>
    </citation>
    <scope>NUCLEOTIDE SEQUENCE</scope>
    <source>
        <strain evidence="1">143-21</strain>
    </source>
</reference>
<organism evidence="1 2">
    <name type="scientific">Crassaminicella indica</name>
    <dbReference type="NCBI Taxonomy" id="2855394"/>
    <lineage>
        <taxon>Bacteria</taxon>
        <taxon>Bacillati</taxon>
        <taxon>Bacillota</taxon>
        <taxon>Clostridia</taxon>
        <taxon>Eubacteriales</taxon>
        <taxon>Clostridiaceae</taxon>
        <taxon>Crassaminicella</taxon>
    </lineage>
</organism>
<gene>
    <name evidence="1" type="ORF">KVH43_02900</name>
</gene>
<dbReference type="EMBL" id="CP078093">
    <property type="protein sequence ID" value="QXM06685.1"/>
    <property type="molecule type" value="Genomic_DNA"/>
</dbReference>